<dbReference type="GO" id="GO:0017177">
    <property type="term" value="C:glucosidase II complex"/>
    <property type="evidence" value="ECO:0007669"/>
    <property type="project" value="TreeGrafter"/>
</dbReference>
<dbReference type="CDD" id="cd00112">
    <property type="entry name" value="LDLa"/>
    <property type="match status" value="1"/>
</dbReference>
<evidence type="ECO:0000256" key="7">
    <source>
        <dbReference type="SAM" id="Coils"/>
    </source>
</evidence>
<dbReference type="InterPro" id="IPR011992">
    <property type="entry name" value="EF-hand-dom_pair"/>
</dbReference>
<proteinExistence type="predicted"/>
<dbReference type="AlphaFoldDB" id="A0A8R2B636"/>
<evidence type="ECO:0000256" key="9">
    <source>
        <dbReference type="SAM" id="Phobius"/>
    </source>
</evidence>
<dbReference type="GeneID" id="100161041"/>
<dbReference type="RefSeq" id="XP_008183189.1">
    <property type="nucleotide sequence ID" value="XM_008184967.2"/>
</dbReference>
<evidence type="ECO:0000313" key="13">
    <source>
        <dbReference type="Proteomes" id="UP000007819"/>
    </source>
</evidence>
<dbReference type="InterPro" id="IPR036607">
    <property type="entry name" value="PRKCSH"/>
</dbReference>
<dbReference type="InterPro" id="IPR028146">
    <property type="entry name" value="PRKCSH_N"/>
</dbReference>
<dbReference type="PROSITE" id="PS50222">
    <property type="entry name" value="EF_HAND_2"/>
    <property type="match status" value="1"/>
</dbReference>
<keyword evidence="5" id="KW-1015">Disulfide bond</keyword>
<feature type="region of interest" description="Disordered" evidence="8">
    <location>
        <begin position="306"/>
        <end position="354"/>
    </location>
</feature>
<dbReference type="InterPro" id="IPR036055">
    <property type="entry name" value="LDL_receptor-like_sf"/>
</dbReference>
<feature type="transmembrane region" description="Helical" evidence="9">
    <location>
        <begin position="6"/>
        <end position="27"/>
    </location>
</feature>
<feature type="domain" description="EF-hand" evidence="10">
    <location>
        <begin position="224"/>
        <end position="259"/>
    </location>
</feature>
<organism evidence="12 13">
    <name type="scientific">Acyrthosiphon pisum</name>
    <name type="common">Pea aphid</name>
    <dbReference type="NCBI Taxonomy" id="7029"/>
    <lineage>
        <taxon>Eukaryota</taxon>
        <taxon>Metazoa</taxon>
        <taxon>Ecdysozoa</taxon>
        <taxon>Arthropoda</taxon>
        <taxon>Hexapoda</taxon>
        <taxon>Insecta</taxon>
        <taxon>Pterygota</taxon>
        <taxon>Neoptera</taxon>
        <taxon>Paraneoptera</taxon>
        <taxon>Hemiptera</taxon>
        <taxon>Sternorrhyncha</taxon>
        <taxon>Aphidomorpha</taxon>
        <taxon>Aphidoidea</taxon>
        <taxon>Aphididae</taxon>
        <taxon>Macrosiphini</taxon>
        <taxon>Acyrthosiphon</taxon>
    </lineage>
</organism>
<dbReference type="InterPro" id="IPR002048">
    <property type="entry name" value="EF_hand_dom"/>
</dbReference>
<dbReference type="EnsemblMetazoa" id="XM_008184967.2">
    <property type="protein sequence ID" value="XP_008183189.1"/>
    <property type="gene ID" value="LOC100161041"/>
</dbReference>
<dbReference type="InterPro" id="IPR039794">
    <property type="entry name" value="Gtb1-like"/>
</dbReference>
<dbReference type="PANTHER" id="PTHR12630:SF1">
    <property type="entry name" value="GLUCOSIDASE 2 SUBUNIT BETA"/>
    <property type="match status" value="1"/>
</dbReference>
<dbReference type="KEGG" id="api:100161041"/>
<dbReference type="InterPro" id="IPR018247">
    <property type="entry name" value="EF_Hand_1_Ca_BS"/>
</dbReference>
<keyword evidence="9" id="KW-1133">Transmembrane helix</keyword>
<evidence type="ECO:0000256" key="4">
    <source>
        <dbReference type="ARBA" id="ARBA00022837"/>
    </source>
</evidence>
<protein>
    <recommendedName>
        <fullName evidence="1">Glucosidase 2 subunit beta</fullName>
    </recommendedName>
</protein>
<dbReference type="Gene3D" id="2.70.130.10">
    <property type="entry name" value="Mannose-6-phosphate receptor binding domain"/>
    <property type="match status" value="1"/>
</dbReference>
<dbReference type="Proteomes" id="UP000007819">
    <property type="component" value="Chromosome A1"/>
</dbReference>
<reference evidence="12" key="2">
    <citation type="submission" date="2022-06" db="UniProtKB">
        <authorList>
            <consortium name="EnsemblMetazoa"/>
        </authorList>
    </citation>
    <scope>IDENTIFICATION</scope>
</reference>
<dbReference type="Pfam" id="PF12999">
    <property type="entry name" value="PRKCSH-like"/>
    <property type="match status" value="1"/>
</dbReference>
<dbReference type="PROSITE" id="PS51914">
    <property type="entry name" value="MRH"/>
    <property type="match status" value="1"/>
</dbReference>
<dbReference type="PROSITE" id="PS00018">
    <property type="entry name" value="EF_HAND_1"/>
    <property type="match status" value="1"/>
</dbReference>
<keyword evidence="9" id="KW-0812">Transmembrane</keyword>
<sequence>MTEMENFYLIITIFCGIFTVINCTSIVKPRGIAFERASLYVPDKDFSCFDGSYIIPFSFVNDDYCDCPDASDEPGTSACPNGTFHCANAGHTSLVIPSSRVNDGICDCCDGSDEWANNLMKGACDNTCEELGRAAREEAERVQKIFMAGHEIRAQLIAKGKELRLEKQNRITELFEVQRDAELAKNNTLYAKETAEEIEKSALEKYKIMNDEKKRQETEKEKLKDQNEAFEIFNHIDTNRNNKIEEEEVDAYSTFDQNNDGTVSQDEKDYFMENKKEISLEDFMLNGWSRLKQLILAENVDVKETELPATDDVDNDRQLEEGEDQDENEDESESVEDEVKYTESEELDESQYDEETKLIVEEAKQARNAFEEADRKFRDLQREVTHLQESLNKDFGPEDEFAALDGECYELSDREYVYKLCLFDQITQRSKNGGSEVRLGTWNSWIGEPKYRTMLYDRGQHCWNGPQRSTHVRLNCGLEPALLSATEPNRCEYAMDFVVPAVCVQHNERPSAPVTDAEHDEL</sequence>
<evidence type="ECO:0000256" key="6">
    <source>
        <dbReference type="PROSITE-ProRule" id="PRU00124"/>
    </source>
</evidence>
<keyword evidence="4" id="KW-0106">Calcium</keyword>
<evidence type="ECO:0000259" key="11">
    <source>
        <dbReference type="PROSITE" id="PS51914"/>
    </source>
</evidence>
<dbReference type="SUPFAM" id="SSF47473">
    <property type="entry name" value="EF-hand"/>
    <property type="match status" value="1"/>
</dbReference>
<evidence type="ECO:0000256" key="5">
    <source>
        <dbReference type="ARBA" id="ARBA00023157"/>
    </source>
</evidence>
<dbReference type="SUPFAM" id="SSF57424">
    <property type="entry name" value="LDL receptor-like module"/>
    <property type="match status" value="1"/>
</dbReference>
<feature type="compositionally biased region" description="Acidic residues" evidence="8">
    <location>
        <begin position="344"/>
        <end position="353"/>
    </location>
</feature>
<dbReference type="PROSITE" id="PS50068">
    <property type="entry name" value="LDLRA_2"/>
    <property type="match status" value="1"/>
</dbReference>
<feature type="compositionally biased region" description="Acidic residues" evidence="8">
    <location>
        <begin position="321"/>
        <end position="336"/>
    </location>
</feature>
<name>A0A8R2B636_ACYPI</name>
<evidence type="ECO:0000259" key="10">
    <source>
        <dbReference type="PROSITE" id="PS50222"/>
    </source>
</evidence>
<evidence type="ECO:0000256" key="3">
    <source>
        <dbReference type="ARBA" id="ARBA00022824"/>
    </source>
</evidence>
<dbReference type="GO" id="GO:0006491">
    <property type="term" value="P:N-glycan processing"/>
    <property type="evidence" value="ECO:0007669"/>
    <property type="project" value="TreeGrafter"/>
</dbReference>
<evidence type="ECO:0000313" key="12">
    <source>
        <dbReference type="EnsemblMetazoa" id="XP_008183189.1"/>
    </source>
</evidence>
<feature type="coiled-coil region" evidence="7">
    <location>
        <begin position="363"/>
        <end position="390"/>
    </location>
</feature>
<dbReference type="GO" id="GO:0005509">
    <property type="term" value="F:calcium ion binding"/>
    <property type="evidence" value="ECO:0007669"/>
    <property type="project" value="InterPro"/>
</dbReference>
<dbReference type="SUPFAM" id="SSF50911">
    <property type="entry name" value="Mannose 6-phosphate receptor domain"/>
    <property type="match status" value="1"/>
</dbReference>
<keyword evidence="3" id="KW-0256">Endoplasmic reticulum</keyword>
<keyword evidence="7" id="KW-0175">Coiled coil</keyword>
<keyword evidence="9" id="KW-0472">Membrane</keyword>
<comment type="caution">
    <text evidence="6">Lacks conserved residue(s) required for the propagation of feature annotation.</text>
</comment>
<evidence type="ECO:0000256" key="2">
    <source>
        <dbReference type="ARBA" id="ARBA00022729"/>
    </source>
</evidence>
<dbReference type="InterPro" id="IPR044865">
    <property type="entry name" value="MRH_dom"/>
</dbReference>
<dbReference type="InterPro" id="IPR009011">
    <property type="entry name" value="Man6P_isomerase_rcpt-bd_dom_sf"/>
</dbReference>
<evidence type="ECO:0000256" key="8">
    <source>
        <dbReference type="SAM" id="MobiDB-lite"/>
    </source>
</evidence>
<dbReference type="PANTHER" id="PTHR12630">
    <property type="entry name" value="N-LINKED OLIGOSACCHARIDE PROCESSING"/>
    <property type="match status" value="1"/>
</dbReference>
<keyword evidence="2" id="KW-0732">Signal</keyword>
<reference evidence="13" key="1">
    <citation type="submission" date="2010-06" db="EMBL/GenBank/DDBJ databases">
        <authorList>
            <person name="Jiang H."/>
            <person name="Abraham K."/>
            <person name="Ali S."/>
            <person name="Alsbrooks S.L."/>
            <person name="Anim B.N."/>
            <person name="Anosike U.S."/>
            <person name="Attaway T."/>
            <person name="Bandaranaike D.P."/>
            <person name="Battles P.K."/>
            <person name="Bell S.N."/>
            <person name="Bell A.V."/>
            <person name="Beltran B."/>
            <person name="Bickham C."/>
            <person name="Bustamante Y."/>
            <person name="Caleb T."/>
            <person name="Canada A."/>
            <person name="Cardenas V."/>
            <person name="Carter K."/>
            <person name="Chacko J."/>
            <person name="Chandrabose M.N."/>
            <person name="Chavez D."/>
            <person name="Chavez A."/>
            <person name="Chen L."/>
            <person name="Chu H.-S."/>
            <person name="Claassen K.J."/>
            <person name="Cockrell R."/>
            <person name="Collins M."/>
            <person name="Cooper J.A."/>
            <person name="Cree A."/>
            <person name="Curry S.M."/>
            <person name="Da Y."/>
            <person name="Dao M.D."/>
            <person name="Das B."/>
            <person name="Davila M.-L."/>
            <person name="Davy-Carroll L."/>
            <person name="Denson S."/>
            <person name="Dinh H."/>
            <person name="Ebong V.E."/>
            <person name="Edwards J.R."/>
            <person name="Egan A."/>
            <person name="El-Daye J."/>
            <person name="Escobedo L."/>
            <person name="Fernandez S."/>
            <person name="Fernando P.R."/>
            <person name="Flagg N."/>
            <person name="Forbes L.D."/>
            <person name="Fowler R.G."/>
            <person name="Fu Q."/>
            <person name="Gabisi R.A."/>
            <person name="Ganer J."/>
            <person name="Garbino Pronczuk A."/>
            <person name="Garcia R.M."/>
            <person name="Garner T."/>
            <person name="Garrett T.E."/>
            <person name="Gonzalez D.A."/>
            <person name="Hamid H."/>
            <person name="Hawkins E.S."/>
            <person name="Hirani K."/>
            <person name="Hogues M.E."/>
            <person name="Hollins B."/>
            <person name="Hsiao C.-H."/>
            <person name="Jabil R."/>
            <person name="James M.L."/>
            <person name="Jhangiani S.N."/>
            <person name="Johnson B."/>
            <person name="Johnson Q."/>
            <person name="Joshi V."/>
            <person name="Kalu J.B."/>
            <person name="Kam C."/>
            <person name="Kashfia A."/>
            <person name="Keebler J."/>
            <person name="Kisamo H."/>
            <person name="Kovar C.L."/>
            <person name="Lago L.A."/>
            <person name="Lai C.-Y."/>
            <person name="Laidlaw J."/>
            <person name="Lara F."/>
            <person name="Le T.-K."/>
            <person name="Lee S.L."/>
            <person name="Legall F.H."/>
            <person name="Lemon S.J."/>
            <person name="Lewis L.R."/>
            <person name="Li B."/>
            <person name="Liu Y."/>
            <person name="Liu Y.-S."/>
            <person name="Lopez J."/>
            <person name="Lozado R.J."/>
            <person name="Lu J."/>
            <person name="Madu R.C."/>
            <person name="Maheshwari M."/>
            <person name="Maheshwari R."/>
            <person name="Malloy K."/>
            <person name="Martinez E."/>
            <person name="Mathew T."/>
            <person name="Mercado I.C."/>
            <person name="Mercado C."/>
            <person name="Meyer B."/>
            <person name="Montgomery K."/>
            <person name="Morgan M.B."/>
            <person name="Munidasa M."/>
            <person name="Nazareth L.V."/>
            <person name="Nelson J."/>
            <person name="Ng B.M."/>
            <person name="Nguyen N.B."/>
            <person name="Nguyen P.Q."/>
            <person name="Nguyen T."/>
            <person name="Obregon M."/>
            <person name="Okwuonu G.O."/>
            <person name="Onwere C.G."/>
            <person name="Orozco G."/>
            <person name="Parra A."/>
            <person name="Patel S."/>
            <person name="Patil S."/>
            <person name="Perez A."/>
            <person name="Perez Y."/>
            <person name="Pham C."/>
            <person name="Primus E.L."/>
            <person name="Pu L.-L."/>
            <person name="Puazo M."/>
            <person name="Qin X."/>
            <person name="Quiroz J.B."/>
            <person name="Reese J."/>
            <person name="Richards S."/>
            <person name="Rives C.M."/>
            <person name="Robberts R."/>
            <person name="Ruiz S.J."/>
            <person name="Ruiz M.J."/>
            <person name="Santibanez J."/>
            <person name="Schneider B.W."/>
            <person name="Sisson I."/>
            <person name="Smith M."/>
            <person name="Sodergren E."/>
            <person name="Song X.-Z."/>
            <person name="Song B.B."/>
            <person name="Summersgill H."/>
            <person name="Thelus R."/>
            <person name="Thornton R.D."/>
            <person name="Trejos Z.Y."/>
            <person name="Usmani K."/>
            <person name="Vattathil S."/>
            <person name="Villasana D."/>
            <person name="Walker D.L."/>
            <person name="Wang S."/>
            <person name="Wang K."/>
            <person name="White C.S."/>
            <person name="Williams A.C."/>
            <person name="Williamson J."/>
            <person name="Wilson K."/>
            <person name="Woghiren I.O."/>
            <person name="Woodworth J.R."/>
            <person name="Worley K.C."/>
            <person name="Wright R.A."/>
            <person name="Wu W."/>
            <person name="Young L."/>
            <person name="Zhang L."/>
            <person name="Zhang J."/>
            <person name="Zhu Y."/>
            <person name="Muzny D.M."/>
            <person name="Weinstock G."/>
            <person name="Gibbs R.A."/>
        </authorList>
    </citation>
    <scope>NUCLEOTIDE SEQUENCE [LARGE SCALE GENOMIC DNA]</scope>
    <source>
        <strain evidence="13">LSR1</strain>
    </source>
</reference>
<accession>A0A8R2B636</accession>
<dbReference type="Gene3D" id="4.10.400.10">
    <property type="entry name" value="Low-density Lipoprotein Receptor"/>
    <property type="match status" value="1"/>
</dbReference>
<dbReference type="OrthoDB" id="28322at2759"/>
<keyword evidence="13" id="KW-1185">Reference proteome</keyword>
<evidence type="ECO:0000256" key="1">
    <source>
        <dbReference type="ARBA" id="ARBA00022387"/>
    </source>
</evidence>
<dbReference type="Pfam" id="PF13015">
    <property type="entry name" value="PRKCSH_1"/>
    <property type="match status" value="1"/>
</dbReference>
<feature type="domain" description="MRH" evidence="11">
    <location>
        <begin position="406"/>
        <end position="505"/>
    </location>
</feature>
<dbReference type="InterPro" id="IPR002172">
    <property type="entry name" value="LDrepeatLR_classA_rpt"/>
</dbReference>